<dbReference type="GO" id="GO:0005737">
    <property type="term" value="C:cytoplasm"/>
    <property type="evidence" value="ECO:0007669"/>
    <property type="project" value="UniProtKB-SubCell"/>
</dbReference>
<dbReference type="SUPFAM" id="SSF55874">
    <property type="entry name" value="ATPase domain of HSP90 chaperone/DNA topoisomerase II/histidine kinase"/>
    <property type="match status" value="2"/>
</dbReference>
<keyword evidence="2" id="KW-0963">Cytoplasm</keyword>
<sequence length="3445" mass="393504">MLFLHALLVILCSHVAPGNRKKIHIGFACKLPLRRPCTQLQLLNPERFARLIKEVMNTFWPGRELIVQWYPFDEGRNHPSVSWLKMVWKNLYIHFAEDLSLFDEMPLIPRTTLEGQTCVELIRLRVPSLVILDDESEAQLPEFLADIVQKLGGIVLKKLDASIQHPLIKKYIHPPLPSAVLQIMEKMPLQKLCNQIASLLPTHKDALRNFLASLTDSSEKEKKIIQELAIFKRINDLSGQGVSYTKLKGCKVLHHAARLPPALRLSLPVVDSSDEATIRLANMLKIEKLKTTSCLKLVLKDIENTFYSPEEITHLMLWILENLSSLKNENPNVLEWLMPLKFIQISQERMLSASELFDPDIEVLKDLFLSEEETCFPPSVFTSPDILHSLRQIGLKNEASLKEEDVVQVAKKIEALQVSSCPNQDVLLKKAKTLLLVLNKNHALLQSSEGKTTLKKIKWVPACKERPPNYPGSLVWKGDLCDLCAPPDMCDAAHAVLVGSALPLVESVHINLEKALGIFTKPSISAVLKHFKIVVDWYTSKTFSDEDYYQFQHILLEIYGFMHDHLNEGKDAFTALKFPWVWTGKKFCPLAQAVIKPFHDLDLQPYLHSVPKTMAKFHQLFKVCGSIEELTSDHISMVIEKVYLQSDQDLSEQESKQNLHLMLNIIRWLYSNQIPASPNTPVPIHHSRNPSKLIMKPIHECCYCDIKVDDLNDLLEDSVEPIILVHEDIPMKTAEWLKVPCLSTRLISPENMGFEQSGQREPLTVRIQNILEEYPSVSDIFKELLQNADDANATECSFMIDMRRNMDIRENLLDPGMAACHGPALWSFNNSEFSDSDFVNITRLGESLKRGEVDKVGKFGLGFNSVYHITDIPIIMSREFMIMFDPNINHISKHIKDRSNPGIKINWSKQQKRLRKFPNQFKPFIDVFGCRLPLTVEAPYSYRFYEDIAHGKGKELTRVFSDGSTWVSMKNVRFLDDSILKRRDVGPAAFKIFLKYLKKTGSKNLCAVELPSSVKLGFEEAGCKQILLENTFSEKQFFSEVFFPNIQEIEAELRDPLMNFVLNEKVEEFAGILRVTPCVPCSLEGHPLVLPSRLIHPEGRVAKLFDTKDGRFPYGSTQDYLNPIILIKLVQLGMAKDDILWDDMLERAESVAEINQTDHAAACLRSSILLSLIDEKLKIRDPRAKDFAAKYQTIPFLPFLTKPAGFSLAWKGNSFKPDTMFAATDLYTAEHQDIVCLLQPILNENSHSFRGCGSVPLAVKEFLGLLRKPTVELVVNQLKEVAKSVDDGVTLYQENITNACYKYLHEAMMQNEVTKLSIVERLKSFSFILVENAYVDSEKVSFHLNFEAAPYLYQLPNKYKNNFRELFESVGVRQSFTVEDFALVLESVDQERGTKQITEENFQLCRRIISEGIWSLIREKKQEFCEKNYGKILLPDTNLKLLPAKSLCYNDCPWIKVKDTTVKYCHADIPREVAVKLGAVPKRHKALERYASNICFTTLGTEFGQKEKLTSRIKSILNAYPSEKEMLKELLQNADDAKATEICFVFDPRQHPADRVFDDKWAPLQGPALCVYNNQPFTEDDVRGIQNLGKGTKEGNPYKTGQYGIGFNSVYHITDCPSFISGNDILCIFDPHARYAPGATSMSPGRMFRDLDADFRTQFSDVLDLYLGTHFKLDNCTMFRFPLRNAEMAKVSEISSVPSSDRMVQNLLDKLRSDGAELLMFLNHMEKISICEIDKATGALNVLYSVKGKITDGDRLKRKQFHASVIDSVTKKRQLRDIPVQQITYTVDTEDSEGNLTTWLICNRSGFSSMEKVSKSVISAHKNQDITLFPRGGVAACITHNYKKPHRAFCFLPLSLETGLPFHVNGHFALDSARRNLWRDDNGVGVRSDWNNSLMTALIAPAYVELLIQLKKRYFPGSDPTLSVLQNTPIHVVKDTLKKFLSFFPVNRLDLQPDLYCLVKALYGCIHEDMKRLLPVVRAPNIDGSDLHSAVIITWINMSTSNKTRPFFDNLLQDELQHLKNADYNITTRKTVAENVYRLKHLLLEIGFNLVYNCDETANLYHCLIDADIPVSYVTPADVRSFLMTFSSPDTNCHIGKLPCRLQQTNLKLFHSLKLLVDYCFKDAEENEIEVEGLPLLITLDSVLQTFDAKRPKFLTTYHELIPSRKDLFMNTLYLKYSSILLSRKVAKVFDISSFADLLSSVLPREYKTKNCTKWKDNFASESWLKNAWHFISESVNVKEDQEETKPTFDIVVDTLKDWALLPGTKFTVSANQLVVPEGDVLLPLSLMHIAVFPNAQSDKVFHALMKAGCIQLALNKICSKDSAFVPLLSCHTANIESPTSILRAVHYMVQTSTFRTEKLVENDFEALLMYFNCNLSHLLSQDDIKILKSLPCHKSISGRYMSIAKFGTCYILTKSIPSAEVEKWTQSSSSAFLEEKIHLKELYEVLGCVPVDDLEVYLKHLLPKVENLSYDAKLEHLIYLKNRLSGIEELSEIKEQLFEKLESLLIIYDANSRLKQAKHFYDRTVRVFEVMLPEKLFIPKDFFKKLEQLIKPKNQVAFMTSWVEFLRNIGLKYILSQQQLLQFAKEISVRANTENWSKETLQNTVDILLYHIFQERMDLLSGNFLKELSLIPFLCPERAPAEFIRFHPQYQEVNGTLPLIKFNGAQVNPKFKQCDVIQLLWTSCPILPEKATPLSIREQEGSDLGPQEQLEQVLSMLSVNLDPPLDKVINNCRNICNITTLDEEMVKTRAKVLRSIYEFLSAEKREFRFQLRGVAFVMVEDGWKLLKPEEVVINLEYESDFKPYLYKLPLELGTFHQLFKLLGTEDIISTKQYVEVLSRIFRSSEGKQLDPNEMRTVKRVVSGLFKSLQNDSVKFITGLIRIMKHENDNAFLANEEKAIKLCKALREGLKVSCFEKLQTTLRVKGFNPIPHSRSETFAFLKRFGNAVILLYIQHSDSKDINFLLALAMTLKSATDNLISDTSYLIAMLGCNDIYRISEKLDSLGVKYDSSEPSKLELPMPGTPIPAEIHYTLLMDPMNVFYPGEYVGYLVDAEGGDIYGSYQPTYTYAIIVQEVEREDADNSSFLGKIYQIDIGYSEYKIVSSLDLYKFSRPEESSQSRDSAPSTPTSPTEFLAPGLRSVPPLFSGKEGHKTSSSKHHSPKKLKVNSLPEILKEVTTVVEQAWKLPESERKKIIRRLYLKWHPDKNPENHDIANEVFKHLQNEINRLEKQAFLDQNADRASRRTFPTSASRFQSDKYSFQRFYTSWNQEATSHKSERQQQNKEKCPPPAGQTYSQRFFVPPTFKSVGNPVEARRWLRQARANFSAARNDLHKNANEWVCFKCYLSTKLALIAADYAVRGKSDKDVKPTALAQKIEEYSQQLEGLTNDVHTLEAYGVDSLKTRYPDLLPFPQIPNDRFTSEVAMRVMECTACIIIKLENFIQQKA</sequence>
<name>L5KD67_PTEAL</name>
<evidence type="ECO:0000256" key="10">
    <source>
        <dbReference type="SAM" id="SignalP"/>
    </source>
</evidence>
<evidence type="ECO:0000256" key="6">
    <source>
        <dbReference type="ARBA" id="ARBA00054721"/>
    </source>
</evidence>
<evidence type="ECO:0000256" key="3">
    <source>
        <dbReference type="ARBA" id="ARBA00022553"/>
    </source>
</evidence>
<dbReference type="NCBIfam" id="NF047352">
    <property type="entry name" value="P_loop_sacsin"/>
    <property type="match status" value="2"/>
</dbReference>
<feature type="region of interest" description="Disordered" evidence="9">
    <location>
        <begin position="3271"/>
        <end position="3292"/>
    </location>
</feature>
<organism evidence="13 14">
    <name type="scientific">Pteropus alecto</name>
    <name type="common">Black flying fox</name>
    <dbReference type="NCBI Taxonomy" id="9402"/>
    <lineage>
        <taxon>Eukaryota</taxon>
        <taxon>Metazoa</taxon>
        <taxon>Chordata</taxon>
        <taxon>Craniata</taxon>
        <taxon>Vertebrata</taxon>
        <taxon>Euteleostomi</taxon>
        <taxon>Mammalia</taxon>
        <taxon>Eutheria</taxon>
        <taxon>Laurasiatheria</taxon>
        <taxon>Chiroptera</taxon>
        <taxon>Yinpterochiroptera</taxon>
        <taxon>Pteropodoidea</taxon>
        <taxon>Pteropodidae</taxon>
        <taxon>Pteropodinae</taxon>
        <taxon>Pteropus</taxon>
    </lineage>
</organism>
<comment type="function">
    <text evidence="6">Co-chaperone which acts as a regulator of the Hsp70 chaperone machinery and may be involved in the processing of other ataxia-linked proteins.</text>
</comment>
<dbReference type="EMBL" id="KB030834">
    <property type="protein sequence ID" value="ELK09292.1"/>
    <property type="molecule type" value="Genomic_DNA"/>
</dbReference>
<dbReference type="SMART" id="SM00748">
    <property type="entry name" value="HEPN"/>
    <property type="match status" value="1"/>
</dbReference>
<dbReference type="InterPro" id="IPR036869">
    <property type="entry name" value="J_dom_sf"/>
</dbReference>
<dbReference type="PANTHER" id="PTHR15600">
    <property type="entry name" value="SACSIN"/>
    <property type="match status" value="1"/>
</dbReference>
<reference evidence="14" key="1">
    <citation type="journal article" date="2013" name="Science">
        <title>Comparative analysis of bat genomes provides insight into the evolution of flight and immunity.</title>
        <authorList>
            <person name="Zhang G."/>
            <person name="Cowled C."/>
            <person name="Shi Z."/>
            <person name="Huang Z."/>
            <person name="Bishop-Lilly K.A."/>
            <person name="Fang X."/>
            <person name="Wynne J.W."/>
            <person name="Xiong Z."/>
            <person name="Baker M.L."/>
            <person name="Zhao W."/>
            <person name="Tachedjian M."/>
            <person name="Zhu Y."/>
            <person name="Zhou P."/>
            <person name="Jiang X."/>
            <person name="Ng J."/>
            <person name="Yang L."/>
            <person name="Wu L."/>
            <person name="Xiao J."/>
            <person name="Feng Y."/>
            <person name="Chen Y."/>
            <person name="Sun X."/>
            <person name="Zhang Y."/>
            <person name="Marsh G.A."/>
            <person name="Crameri G."/>
            <person name="Broder C.C."/>
            <person name="Frey K.G."/>
            <person name="Wang L.F."/>
            <person name="Wang J."/>
        </authorList>
    </citation>
    <scope>NUCLEOTIDE SEQUENCE [LARGE SCALE GENOMIC DNA]</scope>
</reference>
<feature type="region of interest" description="Disordered" evidence="9">
    <location>
        <begin position="3145"/>
        <end position="3164"/>
    </location>
</feature>
<dbReference type="InterPro" id="IPR058210">
    <property type="entry name" value="SACS/Nov_dom"/>
</dbReference>
<protein>
    <recommendedName>
        <fullName evidence="7">Sacsin</fullName>
    </recommendedName>
    <alternativeName>
        <fullName evidence="8">DnaJ homolog subfamily C member 29</fullName>
    </alternativeName>
</protein>
<dbReference type="FunCoup" id="L5KD67">
    <property type="interactions" value="538"/>
</dbReference>
<comment type="subcellular location">
    <subcellularLocation>
        <location evidence="1">Cytoplasm</location>
    </subcellularLocation>
</comment>
<keyword evidence="4" id="KW-0007">Acetylation</keyword>
<dbReference type="Gene3D" id="1.10.287.110">
    <property type="entry name" value="DnaJ domain"/>
    <property type="match status" value="1"/>
</dbReference>
<evidence type="ECO:0000259" key="11">
    <source>
        <dbReference type="PROSITE" id="PS50076"/>
    </source>
</evidence>
<feature type="domain" description="HEPN" evidence="12">
    <location>
        <begin position="3317"/>
        <end position="3433"/>
    </location>
</feature>
<dbReference type="InterPro" id="IPR007842">
    <property type="entry name" value="HEPN_dom"/>
</dbReference>
<dbReference type="Pfam" id="PF05168">
    <property type="entry name" value="HEPN"/>
    <property type="match status" value="1"/>
</dbReference>
<dbReference type="FunFam" id="1.20.120.330:FF:000009">
    <property type="entry name" value="Sacsin molecular chaperone"/>
    <property type="match status" value="1"/>
</dbReference>
<evidence type="ECO:0000256" key="2">
    <source>
        <dbReference type="ARBA" id="ARBA00022490"/>
    </source>
</evidence>
<dbReference type="InterPro" id="IPR052972">
    <property type="entry name" value="Sacsin_chaperone_reg"/>
</dbReference>
<accession>L5KD67</accession>
<dbReference type="InterPro" id="IPR036890">
    <property type="entry name" value="HATPase_C_sf"/>
</dbReference>
<evidence type="ECO:0000259" key="12">
    <source>
        <dbReference type="PROSITE" id="PS50910"/>
    </source>
</evidence>
<feature type="chain" id="PRO_5003969030" description="Sacsin" evidence="10">
    <location>
        <begin position="21"/>
        <end position="3445"/>
    </location>
</feature>
<dbReference type="Pfam" id="PF25794">
    <property type="entry name" value="SACS"/>
    <property type="match status" value="2"/>
</dbReference>
<evidence type="ECO:0000256" key="5">
    <source>
        <dbReference type="ARBA" id="ARBA00023186"/>
    </source>
</evidence>
<evidence type="ECO:0000313" key="14">
    <source>
        <dbReference type="Proteomes" id="UP000010552"/>
    </source>
</evidence>
<dbReference type="eggNOG" id="ENOG502QQPY">
    <property type="taxonomic scope" value="Eukaryota"/>
</dbReference>
<feature type="region of interest" description="Disordered" evidence="9">
    <location>
        <begin position="3113"/>
        <end position="3137"/>
    </location>
</feature>
<dbReference type="GO" id="GO:0030544">
    <property type="term" value="F:Hsp70 protein binding"/>
    <property type="evidence" value="ECO:0007669"/>
    <property type="project" value="TreeGrafter"/>
</dbReference>
<evidence type="ECO:0000256" key="7">
    <source>
        <dbReference type="ARBA" id="ARBA00073920"/>
    </source>
</evidence>
<dbReference type="SUPFAM" id="SSF46565">
    <property type="entry name" value="Chaperone J-domain"/>
    <property type="match status" value="1"/>
</dbReference>
<feature type="signal peptide" evidence="10">
    <location>
        <begin position="1"/>
        <end position="20"/>
    </location>
</feature>
<dbReference type="Gene3D" id="1.20.120.330">
    <property type="entry name" value="Nucleotidyltransferases domain 2"/>
    <property type="match status" value="1"/>
</dbReference>
<dbReference type="SUPFAM" id="SSF81593">
    <property type="entry name" value="Nucleotidyltransferase substrate binding subunit/domain"/>
    <property type="match status" value="1"/>
</dbReference>
<feature type="compositionally biased region" description="Basic and acidic residues" evidence="9">
    <location>
        <begin position="3272"/>
        <end position="3286"/>
    </location>
</feature>
<evidence type="ECO:0000313" key="13">
    <source>
        <dbReference type="EMBL" id="ELK09292.1"/>
    </source>
</evidence>
<keyword evidence="10" id="KW-0732">Signal</keyword>
<keyword evidence="3" id="KW-0597">Phosphoprotein</keyword>
<gene>
    <name evidence="13" type="ORF">PAL_GLEAN10010654</name>
</gene>
<keyword evidence="14" id="KW-1185">Reference proteome</keyword>
<keyword evidence="5" id="KW-0143">Chaperone</keyword>
<dbReference type="PANTHER" id="PTHR15600:SF42">
    <property type="entry name" value="SACSIN"/>
    <property type="match status" value="1"/>
</dbReference>
<dbReference type="InParanoid" id="L5KD67"/>
<dbReference type="PROSITE" id="PS50076">
    <property type="entry name" value="DNAJ_2"/>
    <property type="match status" value="1"/>
</dbReference>
<dbReference type="InterPro" id="IPR001623">
    <property type="entry name" value="DnaJ_domain"/>
</dbReference>
<dbReference type="Proteomes" id="UP000010552">
    <property type="component" value="Unassembled WGS sequence"/>
</dbReference>
<dbReference type="STRING" id="9402.L5KD67"/>
<feature type="domain" description="J" evidence="11">
    <location>
        <begin position="3172"/>
        <end position="3259"/>
    </location>
</feature>
<dbReference type="PROSITE" id="PS50910">
    <property type="entry name" value="HEPN"/>
    <property type="match status" value="1"/>
</dbReference>
<feature type="compositionally biased region" description="Basic residues" evidence="9">
    <location>
        <begin position="3154"/>
        <end position="3164"/>
    </location>
</feature>
<proteinExistence type="predicted"/>
<feature type="compositionally biased region" description="Polar residues" evidence="9">
    <location>
        <begin position="3119"/>
        <end position="3131"/>
    </location>
</feature>
<evidence type="ECO:0000256" key="9">
    <source>
        <dbReference type="SAM" id="MobiDB-lite"/>
    </source>
</evidence>
<evidence type="ECO:0000256" key="1">
    <source>
        <dbReference type="ARBA" id="ARBA00004496"/>
    </source>
</evidence>
<evidence type="ECO:0000256" key="4">
    <source>
        <dbReference type="ARBA" id="ARBA00022990"/>
    </source>
</evidence>
<evidence type="ECO:0000256" key="8">
    <source>
        <dbReference type="ARBA" id="ARBA00076379"/>
    </source>
</evidence>